<keyword evidence="2" id="KW-1185">Reference proteome</keyword>
<evidence type="ECO:0000313" key="2">
    <source>
        <dbReference type="Proteomes" id="UP000294588"/>
    </source>
</evidence>
<reference evidence="1" key="1">
    <citation type="submission" date="2019-03" db="EMBL/GenBank/DDBJ databases">
        <title>Candidatus Syntrophosphaera thermopropionivorans: a novel player in syntrophic propionate oxidation during anaerobic digestion.</title>
        <authorList>
            <person name="Dyksma S."/>
        </authorList>
    </citation>
    <scope>NUCLEOTIDE SEQUENCE</scope>
    <source>
        <strain evidence="1">W5</strain>
    </source>
</reference>
<sequence>MRLFQNANYPFVEKRYIFFVISAVLIVASILGIIIKGINWSTDFTGGVSIVINMQPKDKQVPPLEIEHLREVINDAGFKEAEIQFIGDPSNATFQIKVGGEDVNKIRDQITEVLTTKLPEYVQGRDLQTDVIRQVDVVGAKAGMEMRNNAIMAVLISMVFMIIYIWVRYEFTFGLMGIVALFHDVIILVGVFAFTQKEFTMTILAAILTLVGYSINDTIVIYDRIREDLKIYRKDSVPIIFNRAINKTLGRTVITGSTTFATAIALYFFGGPVIHDFALAMSLGIIIGTYSSIFIASNLVLETFVHTRTEKQAIKHLTKKK</sequence>
<organism evidence="1 2">
    <name type="scientific">Candidatus Syntrophosphaera thermopropionivorans</name>
    <dbReference type="NCBI Taxonomy" id="2593015"/>
    <lineage>
        <taxon>Bacteria</taxon>
        <taxon>Pseudomonadati</taxon>
        <taxon>Candidatus Cloacimonadota</taxon>
        <taxon>Candidatus Cloacimonadia</taxon>
        <taxon>Candidatus Cloacimonadales</taxon>
        <taxon>Candidatus Cloacimonadaceae</taxon>
        <taxon>Candidatus Syntrophosphaera</taxon>
    </lineage>
</organism>
<name>A0AC61QIJ0_9BACT</name>
<gene>
    <name evidence="1" type="primary">secF</name>
    <name evidence="1" type="ORF">E0946_05340</name>
</gene>
<evidence type="ECO:0000313" key="1">
    <source>
        <dbReference type="EMBL" id="TDF72787.1"/>
    </source>
</evidence>
<comment type="caution">
    <text evidence="1">The sequence shown here is derived from an EMBL/GenBank/DDBJ whole genome shotgun (WGS) entry which is preliminary data.</text>
</comment>
<protein>
    <submittedName>
        <fullName evidence="1">Protein translocase subunit SecF</fullName>
    </submittedName>
</protein>
<dbReference type="Proteomes" id="UP000294588">
    <property type="component" value="Unassembled WGS sequence"/>
</dbReference>
<accession>A0AC61QIJ0</accession>
<dbReference type="EMBL" id="SMOG01000016">
    <property type="protein sequence ID" value="TDF72787.1"/>
    <property type="molecule type" value="Genomic_DNA"/>
</dbReference>
<proteinExistence type="predicted"/>